<sequence length="131" mass="15397">MLNARITYGGKQLLTKLWYPHDTIKWALYDMGIRKSMDEIYPDDPEISIQYLPDSPEGQQLSSLITCRHSLMEVNTACRAYYCTGDYRVMDRMDARLEKGSIKTLEDYIKTAQRIKRKLDKDPIRRKTDAR</sequence>
<name>A0A4V1GMB6_EUBML</name>
<accession>A0A4V1GMB6</accession>
<evidence type="ECO:0000313" key="1">
    <source>
        <dbReference type="EMBL" id="QCT72716.1"/>
    </source>
</evidence>
<keyword evidence="2" id="KW-1185">Reference proteome</keyword>
<dbReference type="EMBL" id="CP029487">
    <property type="protein sequence ID" value="QCT72716.1"/>
    <property type="molecule type" value="Genomic_DNA"/>
</dbReference>
<dbReference type="KEGG" id="emt:CPZ25_015730"/>
<dbReference type="AlphaFoldDB" id="A0A4V1GMB6"/>
<organism evidence="1 2">
    <name type="scientific">Eubacterium maltosivorans</name>
    <dbReference type="NCBI Taxonomy" id="2041044"/>
    <lineage>
        <taxon>Bacteria</taxon>
        <taxon>Bacillati</taxon>
        <taxon>Bacillota</taxon>
        <taxon>Clostridia</taxon>
        <taxon>Eubacteriales</taxon>
        <taxon>Eubacteriaceae</taxon>
        <taxon>Eubacterium</taxon>
    </lineage>
</organism>
<proteinExistence type="predicted"/>
<dbReference type="RefSeq" id="WP_074618314.1">
    <property type="nucleotide sequence ID" value="NZ_CP029487.1"/>
</dbReference>
<dbReference type="Proteomes" id="UP000218387">
    <property type="component" value="Chromosome"/>
</dbReference>
<protein>
    <submittedName>
        <fullName evidence="1">Uncharacterized protein</fullName>
    </submittedName>
</protein>
<evidence type="ECO:0000313" key="2">
    <source>
        <dbReference type="Proteomes" id="UP000218387"/>
    </source>
</evidence>
<reference evidence="1 2" key="1">
    <citation type="submission" date="2018-05" db="EMBL/GenBank/DDBJ databases">
        <title>Genome comparison of Eubacterium sp.</title>
        <authorList>
            <person name="Feng Y."/>
            <person name="Sanchez-Andrea I."/>
            <person name="Stams A.J.M."/>
            <person name="De Vos W.M."/>
        </authorList>
    </citation>
    <scope>NUCLEOTIDE SEQUENCE [LARGE SCALE GENOMIC DNA]</scope>
    <source>
        <strain evidence="1 2">YI</strain>
    </source>
</reference>
<gene>
    <name evidence="1" type="ORF">CPZ25_015730</name>
</gene>